<evidence type="ECO:0000256" key="1">
    <source>
        <dbReference type="SAM" id="SignalP"/>
    </source>
</evidence>
<name>A0A9P5CYZ9_9HYPO</name>
<dbReference type="Proteomes" id="UP000749293">
    <property type="component" value="Unassembled WGS sequence"/>
</dbReference>
<reference evidence="2" key="1">
    <citation type="submission" date="2020-03" db="EMBL/GenBank/DDBJ databases">
        <title>Site-based positive gene gene selection in Geosmithia morbida across the United States reveals a broad range of putative effectors and factors for local host and environmental adapation.</title>
        <authorList>
            <person name="Onufrak A."/>
            <person name="Murdoch R.W."/>
            <person name="Gazis R."/>
            <person name="Huff M."/>
            <person name="Staton M."/>
            <person name="Klingeman W."/>
            <person name="Hadziabdic D."/>
        </authorList>
    </citation>
    <scope>NUCLEOTIDE SEQUENCE</scope>
    <source>
        <strain evidence="2">1262</strain>
    </source>
</reference>
<dbReference type="GeneID" id="55969843"/>
<evidence type="ECO:0008006" key="4">
    <source>
        <dbReference type="Google" id="ProtNLM"/>
    </source>
</evidence>
<dbReference type="RefSeq" id="XP_035318579.1">
    <property type="nucleotide sequence ID" value="XM_035465591.1"/>
</dbReference>
<proteinExistence type="predicted"/>
<dbReference type="OrthoDB" id="4509278at2759"/>
<accession>A0A9P5CYZ9</accession>
<gene>
    <name evidence="2" type="ORF">GMORB2_3615</name>
</gene>
<protein>
    <recommendedName>
        <fullName evidence="4">SSCRP protein</fullName>
    </recommendedName>
</protein>
<keyword evidence="1" id="KW-0732">Signal</keyword>
<sequence length="151" mass="16174">MKLSLSVLATALFSGALAAPSKDPRHDIQTAHFIFHGVESGSYHLTVKADGNVTKIYNELPINTIEINDYDANSQCVFKGLDGTKIESKLHIDTETGDQSLILPEGTPIASVSCQGFCVYNYAACYSNGQMVGPCCNGLCAANLCRPWNGV</sequence>
<evidence type="ECO:0000313" key="3">
    <source>
        <dbReference type="Proteomes" id="UP000749293"/>
    </source>
</evidence>
<feature type="chain" id="PRO_5040399580" description="SSCRP protein" evidence="1">
    <location>
        <begin position="19"/>
        <end position="151"/>
    </location>
</feature>
<dbReference type="AlphaFoldDB" id="A0A9P5CYZ9"/>
<comment type="caution">
    <text evidence="2">The sequence shown here is derived from an EMBL/GenBank/DDBJ whole genome shotgun (WGS) entry which is preliminary data.</text>
</comment>
<evidence type="ECO:0000313" key="2">
    <source>
        <dbReference type="EMBL" id="KAF4119927.1"/>
    </source>
</evidence>
<organism evidence="2 3">
    <name type="scientific">Geosmithia morbida</name>
    <dbReference type="NCBI Taxonomy" id="1094350"/>
    <lineage>
        <taxon>Eukaryota</taxon>
        <taxon>Fungi</taxon>
        <taxon>Dikarya</taxon>
        <taxon>Ascomycota</taxon>
        <taxon>Pezizomycotina</taxon>
        <taxon>Sordariomycetes</taxon>
        <taxon>Hypocreomycetidae</taxon>
        <taxon>Hypocreales</taxon>
        <taxon>Bionectriaceae</taxon>
        <taxon>Geosmithia</taxon>
    </lineage>
</organism>
<feature type="signal peptide" evidence="1">
    <location>
        <begin position="1"/>
        <end position="18"/>
    </location>
</feature>
<dbReference type="EMBL" id="JAANYQ010000020">
    <property type="protein sequence ID" value="KAF4119927.1"/>
    <property type="molecule type" value="Genomic_DNA"/>
</dbReference>
<keyword evidence="3" id="KW-1185">Reference proteome</keyword>